<evidence type="ECO:0000259" key="4">
    <source>
        <dbReference type="PROSITE" id="PS50878"/>
    </source>
</evidence>
<dbReference type="InterPro" id="IPR000477">
    <property type="entry name" value="RT_dom"/>
</dbReference>
<dbReference type="InterPro" id="IPR052728">
    <property type="entry name" value="O2_lipid_transport_reg"/>
</dbReference>
<feature type="transmembrane region" description="Helical" evidence="2">
    <location>
        <begin position="472"/>
        <end position="491"/>
    </location>
</feature>
<dbReference type="Pfam" id="PF00078">
    <property type="entry name" value="RVT_1"/>
    <property type="match status" value="1"/>
</dbReference>
<feature type="compositionally biased region" description="Pro residues" evidence="1">
    <location>
        <begin position="29"/>
        <end position="42"/>
    </location>
</feature>
<dbReference type="InterPro" id="IPR002656">
    <property type="entry name" value="Acyl_transf_3_dom"/>
</dbReference>
<dbReference type="CDD" id="cd01650">
    <property type="entry name" value="RT_nLTR_like"/>
    <property type="match status" value="1"/>
</dbReference>
<feature type="transmembrane region" description="Helical" evidence="2">
    <location>
        <begin position="1328"/>
        <end position="1347"/>
    </location>
</feature>
<dbReference type="GO" id="GO:0016747">
    <property type="term" value="F:acyltransferase activity, transferring groups other than amino-acyl groups"/>
    <property type="evidence" value="ECO:0007669"/>
    <property type="project" value="InterPro"/>
</dbReference>
<feature type="signal peptide" evidence="3">
    <location>
        <begin position="1"/>
        <end position="20"/>
    </location>
</feature>
<feature type="domain" description="Reverse transcriptase" evidence="4">
    <location>
        <begin position="811"/>
        <end position="1083"/>
    </location>
</feature>
<keyword evidence="2" id="KW-0812">Transmembrane</keyword>
<dbReference type="SUPFAM" id="SSF56672">
    <property type="entry name" value="DNA/RNA polymerases"/>
    <property type="match status" value="1"/>
</dbReference>
<feature type="transmembrane region" description="Helical" evidence="2">
    <location>
        <begin position="449"/>
        <end position="465"/>
    </location>
</feature>
<dbReference type="PANTHER" id="PTHR11161">
    <property type="entry name" value="O-ACYLTRANSFERASE"/>
    <property type="match status" value="1"/>
</dbReference>
<feature type="transmembrane region" description="Helical" evidence="2">
    <location>
        <begin position="236"/>
        <end position="260"/>
    </location>
</feature>
<feature type="transmembrane region" description="Helical" evidence="2">
    <location>
        <begin position="379"/>
        <end position="399"/>
    </location>
</feature>
<gene>
    <name evidence="5" type="ORF">PLXY2_LOCUS12293</name>
</gene>
<keyword evidence="6" id="KW-1185">Reference proteome</keyword>
<dbReference type="Pfam" id="PF01757">
    <property type="entry name" value="Acyl_transf_3"/>
    <property type="match status" value="1"/>
</dbReference>
<feature type="transmembrane region" description="Helical" evidence="2">
    <location>
        <begin position="296"/>
        <end position="315"/>
    </location>
</feature>
<keyword evidence="2" id="KW-1133">Transmembrane helix</keyword>
<feature type="transmembrane region" description="Helical" evidence="2">
    <location>
        <begin position="335"/>
        <end position="358"/>
    </location>
</feature>
<evidence type="ECO:0000313" key="6">
    <source>
        <dbReference type="Proteomes" id="UP000653454"/>
    </source>
</evidence>
<protein>
    <submittedName>
        <fullName evidence="5">(diamondback moth) hypothetical protein</fullName>
    </submittedName>
</protein>
<dbReference type="InterPro" id="IPR043128">
    <property type="entry name" value="Rev_trsase/Diguanyl_cyclase"/>
</dbReference>
<feature type="chain" id="PRO_5035942096" evidence="3">
    <location>
        <begin position="21"/>
        <end position="1401"/>
    </location>
</feature>
<dbReference type="PROSITE" id="PS50878">
    <property type="entry name" value="RT_POL"/>
    <property type="match status" value="1"/>
</dbReference>
<evidence type="ECO:0000256" key="1">
    <source>
        <dbReference type="SAM" id="MobiDB-lite"/>
    </source>
</evidence>
<dbReference type="InterPro" id="IPR043502">
    <property type="entry name" value="DNA/RNA_pol_sf"/>
</dbReference>
<dbReference type="Gene3D" id="3.30.70.270">
    <property type="match status" value="1"/>
</dbReference>
<reference evidence="5" key="1">
    <citation type="submission" date="2020-11" db="EMBL/GenBank/DDBJ databases">
        <authorList>
            <person name="Whiteford S."/>
        </authorList>
    </citation>
    <scope>NUCLEOTIDE SEQUENCE</scope>
</reference>
<evidence type="ECO:0000256" key="3">
    <source>
        <dbReference type="SAM" id="SignalP"/>
    </source>
</evidence>
<dbReference type="EMBL" id="CAJHNJ030000071">
    <property type="protein sequence ID" value="CAG9134042.1"/>
    <property type="molecule type" value="Genomic_DNA"/>
</dbReference>
<feature type="transmembrane region" description="Helical" evidence="2">
    <location>
        <begin position="552"/>
        <end position="573"/>
    </location>
</feature>
<comment type="caution">
    <text evidence="5">The sequence shown here is derived from an EMBL/GenBank/DDBJ whole genome shotgun (WGS) entry which is preliminary data.</text>
</comment>
<feature type="transmembrane region" description="Helical" evidence="2">
    <location>
        <begin position="1286"/>
        <end position="1308"/>
    </location>
</feature>
<feature type="region of interest" description="Disordered" evidence="1">
    <location>
        <begin position="1381"/>
        <end position="1401"/>
    </location>
</feature>
<accession>A0A8S4G516</accession>
<feature type="transmembrane region" description="Helical" evidence="2">
    <location>
        <begin position="524"/>
        <end position="540"/>
    </location>
</feature>
<dbReference type="Proteomes" id="UP000653454">
    <property type="component" value="Unassembled WGS sequence"/>
</dbReference>
<feature type="compositionally biased region" description="Polar residues" evidence="1">
    <location>
        <begin position="1384"/>
        <end position="1393"/>
    </location>
</feature>
<name>A0A8S4G516_PLUXY</name>
<feature type="region of interest" description="Disordered" evidence="1">
    <location>
        <begin position="28"/>
        <end position="50"/>
    </location>
</feature>
<evidence type="ECO:0000313" key="5">
    <source>
        <dbReference type="EMBL" id="CAG9134042.1"/>
    </source>
</evidence>
<sequence>MKLFFLCYIVLLSCVAISNGYVTVTKPARLPPPTPLQPPTTSPSPQTNDDQNGNFTLVIEIIAAVKQQHWLKDEQECLDQTMRMLEGVRNYTLWATWAYESMNIQPVGQLFGSRHHLGNFDECMDMPWAPQHPGLQTQYCLADVQLEVGPRRRINGTVNPYWSTKEFMTQRIRYFRPVDSFVWGLCLPAACSAASAQKFASAILETSQYALRGVRVNLTIDNCQKPGETAEYWSDWPFLGFMAFTSSLMLVSLVCTWHSVTRGHDPDSYKSYIIRAFCMVTNSKSLTRRSEDGLRVLYGVRFLSIMLVVLGHQILYSNISPISNGWTADKEVDSALAFLFIHDDLVVDTFFWMSGLLVMRTFLYFKRLPNVFAVIVKRYIRLAPGLAVVLWYICSALKYTGSGPLWPSYTRMEAGYCQKNWWTNMLMVNNFVDTANMCYLNTWYIPNDFQMFLIAVVLFWICCLCKMAGKLLLVAVTIASVVTPATITYYYNLTPLQLMSFDEQQMSRKGGQLEVFYIKVYNRFGAYLVGLATGYIFATFKPTVEKNRVSKTTAISGAASGLLLMLAVLLSGAKLHRDGWGAVEAVLYAALNRPAWCLGLALVVLSCAYGSVLKTTAVKVLGRKRNTKRRKWWNQDCEEIVKERRKCKIQAENNEEWVAKYKKVQTEARTIIKRAKRQHLDNIVRGMETLLRANESRKFYKEVSSCKKGYQPTAQFLEDDDGNLISDRDTIMTCWRDYFQQLLNCQPLEEQVPRSMEHNSEIVEPPTFEEVREAIMRLKNHKAPGIDDLPSELWKYGGGRVQSELFQLLCKIWEEEKQPKEWNLGVICPVHKKGSKKKCTNYRGIALLPTAYKVLSYVLLKRLEPYTEKILGDYQCGFRRNRSTVDQIFLLKQLMEKKWEYAQSIHSLFVDFTKAYDSIDREALFTILRNFKIPAKIVSMVEVATKESRMKVRVGGELTDEFAVVTGLKQGDALSPMLFNLALEHVLRGVLELDFGLQLNGKHKVVGYADDLAVLGKTAEEVRKAAKLLDTEAEKIGLRINRGKSEYLHMKRYKDKSVRRQDLHVGDVTYKGVSRFKYLGCTVTDTNTRDEEIDTRIQSFLRCSAALHKVLTSRLLSRNTKLRIYKTVIRPILMYGCEAWTLTQKEESKLLVAERKVLRKIFGPRQRPDGSWRVLKNAELEDLMAGANIVGETKAHRLRWLGHLQRMGEDRSAKRAYMGRPTGRRPVGRPRYRWSDAVEADLRELQVVDWRETALDRQKWRSLVSEAKTHFGSLSQRTIITPFLSWSPWVPLGRLAFGVYLVHGLIIYRNTYVTRNLLQLDKPTITSAYLGVTVMSLFISYHLWLLVEAPVNNLFMLAFIPRHLLKKIEARELTEEDINPKANGITNNKQSMTDIVPDKQV</sequence>
<organism evidence="5 6">
    <name type="scientific">Plutella xylostella</name>
    <name type="common">Diamondback moth</name>
    <name type="synonym">Plutella maculipennis</name>
    <dbReference type="NCBI Taxonomy" id="51655"/>
    <lineage>
        <taxon>Eukaryota</taxon>
        <taxon>Metazoa</taxon>
        <taxon>Ecdysozoa</taxon>
        <taxon>Arthropoda</taxon>
        <taxon>Hexapoda</taxon>
        <taxon>Insecta</taxon>
        <taxon>Pterygota</taxon>
        <taxon>Neoptera</taxon>
        <taxon>Endopterygota</taxon>
        <taxon>Lepidoptera</taxon>
        <taxon>Glossata</taxon>
        <taxon>Ditrysia</taxon>
        <taxon>Yponomeutoidea</taxon>
        <taxon>Plutellidae</taxon>
        <taxon>Plutella</taxon>
    </lineage>
</organism>
<dbReference type="InterPro" id="IPR006621">
    <property type="entry name" value="Nose-resist-to-fluoxetine_N"/>
</dbReference>
<keyword evidence="2" id="KW-0472">Membrane</keyword>
<proteinExistence type="predicted"/>
<keyword evidence="3" id="KW-0732">Signal</keyword>
<dbReference type="GO" id="GO:0071897">
    <property type="term" value="P:DNA biosynthetic process"/>
    <property type="evidence" value="ECO:0007669"/>
    <property type="project" value="UniProtKB-ARBA"/>
</dbReference>
<dbReference type="Pfam" id="PF20146">
    <property type="entry name" value="NRF"/>
    <property type="match status" value="1"/>
</dbReference>
<dbReference type="PANTHER" id="PTHR11161:SF0">
    <property type="entry name" value="O-ACYLTRANSFERASE LIKE PROTEIN"/>
    <property type="match status" value="1"/>
</dbReference>
<evidence type="ECO:0000256" key="2">
    <source>
        <dbReference type="SAM" id="Phobius"/>
    </source>
</evidence>